<name>A0A937RMC3_9ACTN</name>
<dbReference type="RefSeq" id="WP_203006087.1">
    <property type="nucleotide sequence ID" value="NZ_JADWYU010000028.1"/>
</dbReference>
<organism evidence="2 3">
    <name type="scientific">Frankia nepalensis</name>
    <dbReference type="NCBI Taxonomy" id="1836974"/>
    <lineage>
        <taxon>Bacteria</taxon>
        <taxon>Bacillati</taxon>
        <taxon>Actinomycetota</taxon>
        <taxon>Actinomycetes</taxon>
        <taxon>Frankiales</taxon>
        <taxon>Frankiaceae</taxon>
        <taxon>Frankia</taxon>
    </lineage>
</organism>
<protein>
    <submittedName>
        <fullName evidence="2">RidA family protein</fullName>
    </submittedName>
</protein>
<evidence type="ECO:0000256" key="1">
    <source>
        <dbReference type="ARBA" id="ARBA00010552"/>
    </source>
</evidence>
<dbReference type="AlphaFoldDB" id="A0A937RMC3"/>
<evidence type="ECO:0000313" key="3">
    <source>
        <dbReference type="Proteomes" id="UP000604475"/>
    </source>
</evidence>
<dbReference type="CDD" id="cd00448">
    <property type="entry name" value="YjgF_YER057c_UK114_family"/>
    <property type="match status" value="1"/>
</dbReference>
<comment type="similarity">
    <text evidence="1">Belongs to the RutC family.</text>
</comment>
<dbReference type="InterPro" id="IPR035959">
    <property type="entry name" value="RutC-like_sf"/>
</dbReference>
<accession>A0A937RMC3</accession>
<dbReference type="GO" id="GO:0005829">
    <property type="term" value="C:cytosol"/>
    <property type="evidence" value="ECO:0007669"/>
    <property type="project" value="TreeGrafter"/>
</dbReference>
<dbReference type="SUPFAM" id="SSF55298">
    <property type="entry name" value="YjgF-like"/>
    <property type="match status" value="1"/>
</dbReference>
<dbReference type="InterPro" id="IPR006175">
    <property type="entry name" value="YjgF/YER057c/UK114"/>
</dbReference>
<dbReference type="GO" id="GO:0019239">
    <property type="term" value="F:deaminase activity"/>
    <property type="evidence" value="ECO:0007669"/>
    <property type="project" value="TreeGrafter"/>
</dbReference>
<gene>
    <name evidence="2" type="ORF">I7412_38100</name>
</gene>
<dbReference type="Gene3D" id="3.30.1330.40">
    <property type="entry name" value="RutC-like"/>
    <property type="match status" value="1"/>
</dbReference>
<dbReference type="PANTHER" id="PTHR11803">
    <property type="entry name" value="2-IMINOBUTANOATE/2-IMINOPROPANOATE DEAMINASE RIDA"/>
    <property type="match status" value="1"/>
</dbReference>
<dbReference type="EMBL" id="JAEACQ010000354">
    <property type="protein sequence ID" value="MBL7632870.1"/>
    <property type="molecule type" value="Genomic_DNA"/>
</dbReference>
<sequence length="135" mass="14044">MSDAVTRRTISPDRIAPPAARYAHAVLVENASRWLHTSGVVPVALDGSVPDGVPAQASQVWSNIAAILTEADMTVEDIVSITTYLVATAVTPGLAQAMAARDEFLGGRRVASTLVTVPALAQPSWLLEIAVVAAS</sequence>
<reference evidence="2" key="1">
    <citation type="submission" date="2020-12" db="EMBL/GenBank/DDBJ databases">
        <title>Genomic characterization of non-nitrogen-fixing Frankia strains.</title>
        <authorList>
            <person name="Carlos-Shanley C."/>
            <person name="Guerra T."/>
            <person name="Hahn D."/>
        </authorList>
    </citation>
    <scope>NUCLEOTIDE SEQUENCE</scope>
    <source>
        <strain evidence="2">CN6</strain>
    </source>
</reference>
<proteinExistence type="inferred from homology"/>
<dbReference type="PANTHER" id="PTHR11803:SF58">
    <property type="entry name" value="PROTEIN HMF1-RELATED"/>
    <property type="match status" value="1"/>
</dbReference>
<comment type="caution">
    <text evidence="2">The sequence shown here is derived from an EMBL/GenBank/DDBJ whole genome shotgun (WGS) entry which is preliminary data.</text>
</comment>
<keyword evidence="3" id="KW-1185">Reference proteome</keyword>
<evidence type="ECO:0000313" key="2">
    <source>
        <dbReference type="EMBL" id="MBL7632870.1"/>
    </source>
</evidence>
<dbReference type="Pfam" id="PF01042">
    <property type="entry name" value="Ribonuc_L-PSP"/>
    <property type="match status" value="1"/>
</dbReference>
<dbReference type="Proteomes" id="UP000604475">
    <property type="component" value="Unassembled WGS sequence"/>
</dbReference>